<feature type="non-terminal residue" evidence="1">
    <location>
        <position position="1"/>
    </location>
</feature>
<protein>
    <submittedName>
        <fullName evidence="1">32386_t:CDS:1</fullName>
    </submittedName>
</protein>
<evidence type="ECO:0000313" key="2">
    <source>
        <dbReference type="Proteomes" id="UP000789920"/>
    </source>
</evidence>
<name>A0ACA9PVF3_9GLOM</name>
<evidence type="ECO:0000313" key="1">
    <source>
        <dbReference type="EMBL" id="CAG8725406.1"/>
    </source>
</evidence>
<comment type="caution">
    <text evidence="1">The sequence shown here is derived from an EMBL/GenBank/DDBJ whole genome shotgun (WGS) entry which is preliminary data.</text>
</comment>
<proteinExistence type="predicted"/>
<dbReference type="Proteomes" id="UP000789920">
    <property type="component" value="Unassembled WGS sequence"/>
</dbReference>
<keyword evidence="2" id="KW-1185">Reference proteome</keyword>
<accession>A0ACA9PVF3</accession>
<sequence length="407" mass="46024">EHSFQQGYLGASPDVFVTGVLHVRYTSKNPIFAKKIVVSFVGKEYVLFSGTLEEGQKIKEDDDFSDNDDVSTETLSVHTARRTIYKSSVCLWRSQSKGSYEGVGELDLPFRFKLPKNLPPSLSINKGCGRIYYMLKAIISRQPIDPNSRNYKKKIKTFCPIVRYTITPPLAPSRWNVKQEDSALLHAVGYDVSLSHSTFGAGECVVVPVKLIFYEPQIYLRKIFVGIKEYHELRTNKYETTTKKYIVKETIDAQSIPNSSSTGNEYSVDVKLSMPHSRNLAYSVDSTYITVAHRIKVKIHLGKAPNINLSKFINISNVVSKRELPPPKAETSSAIQKKPSFKSDIRPQIKKIDSEISKQLSSLIPMFTKIHIIDSKNQKRISMMQLHLTDPDNPNIVFNSRSLICSP</sequence>
<organism evidence="1 2">
    <name type="scientific">Racocetra persica</name>
    <dbReference type="NCBI Taxonomy" id="160502"/>
    <lineage>
        <taxon>Eukaryota</taxon>
        <taxon>Fungi</taxon>
        <taxon>Fungi incertae sedis</taxon>
        <taxon>Mucoromycota</taxon>
        <taxon>Glomeromycotina</taxon>
        <taxon>Glomeromycetes</taxon>
        <taxon>Diversisporales</taxon>
        <taxon>Gigasporaceae</taxon>
        <taxon>Racocetra</taxon>
    </lineage>
</organism>
<reference evidence="1" key="1">
    <citation type="submission" date="2021-06" db="EMBL/GenBank/DDBJ databases">
        <authorList>
            <person name="Kallberg Y."/>
            <person name="Tangrot J."/>
            <person name="Rosling A."/>
        </authorList>
    </citation>
    <scope>NUCLEOTIDE SEQUENCE</scope>
    <source>
        <strain evidence="1">MA461A</strain>
    </source>
</reference>
<dbReference type="EMBL" id="CAJVQC010024152">
    <property type="protein sequence ID" value="CAG8725406.1"/>
    <property type="molecule type" value="Genomic_DNA"/>
</dbReference>
<gene>
    <name evidence="1" type="ORF">RPERSI_LOCUS11653</name>
</gene>